<evidence type="ECO:0000313" key="2">
    <source>
        <dbReference type="Proteomes" id="UP000657918"/>
    </source>
</evidence>
<proteinExistence type="predicted"/>
<protein>
    <submittedName>
        <fullName evidence="1">Uncharacterized protein</fullName>
    </submittedName>
</protein>
<organism evidence="1 2">
    <name type="scientific">Salix dunnii</name>
    <dbReference type="NCBI Taxonomy" id="1413687"/>
    <lineage>
        <taxon>Eukaryota</taxon>
        <taxon>Viridiplantae</taxon>
        <taxon>Streptophyta</taxon>
        <taxon>Embryophyta</taxon>
        <taxon>Tracheophyta</taxon>
        <taxon>Spermatophyta</taxon>
        <taxon>Magnoliopsida</taxon>
        <taxon>eudicotyledons</taxon>
        <taxon>Gunneridae</taxon>
        <taxon>Pentapetalae</taxon>
        <taxon>rosids</taxon>
        <taxon>fabids</taxon>
        <taxon>Malpighiales</taxon>
        <taxon>Salicaceae</taxon>
        <taxon>Saliceae</taxon>
        <taxon>Salix</taxon>
    </lineage>
</organism>
<dbReference type="InterPro" id="IPR014710">
    <property type="entry name" value="RmlC-like_jellyroll"/>
</dbReference>
<accession>A0A835JZ52</accession>
<sequence length="89" mass="9614">MVIPITGTYIVWEGDPAEDIMESSTTNGGGTGFLNSIKLKPGDFCGEELDAWALHPKSPLNIHPDIIHIIGRHGQPASYWLLCVGVKEG</sequence>
<dbReference type="EMBL" id="JADGMS010000006">
    <property type="protein sequence ID" value="KAF9680597.1"/>
    <property type="molecule type" value="Genomic_DNA"/>
</dbReference>
<name>A0A835JZ52_9ROSI</name>
<dbReference type="OrthoDB" id="421226at2759"/>
<evidence type="ECO:0000313" key="1">
    <source>
        <dbReference type="EMBL" id="KAF9680597.1"/>
    </source>
</evidence>
<dbReference type="Proteomes" id="UP000657918">
    <property type="component" value="Unassembled WGS sequence"/>
</dbReference>
<dbReference type="Gene3D" id="2.60.120.10">
    <property type="entry name" value="Jelly Rolls"/>
    <property type="match status" value="1"/>
</dbReference>
<reference evidence="1 2" key="1">
    <citation type="submission" date="2020-10" db="EMBL/GenBank/DDBJ databases">
        <title>Plant Genome Project.</title>
        <authorList>
            <person name="Zhang R.-G."/>
        </authorList>
    </citation>
    <scope>NUCLEOTIDE SEQUENCE [LARGE SCALE GENOMIC DNA]</scope>
    <source>
        <strain evidence="1">FAFU-HL-1</strain>
        <tissue evidence="1">Leaf</tissue>
    </source>
</reference>
<dbReference type="AlphaFoldDB" id="A0A835JZ52"/>
<keyword evidence="2" id="KW-1185">Reference proteome</keyword>
<gene>
    <name evidence="1" type="ORF">SADUNF_Sadunf06G0138300</name>
</gene>
<comment type="caution">
    <text evidence="1">The sequence shown here is derived from an EMBL/GenBank/DDBJ whole genome shotgun (WGS) entry which is preliminary data.</text>
</comment>